<dbReference type="AlphaFoldDB" id="F1A243"/>
<sequence length="98" mass="11676">MKRMVEGKEYLLVSVRKEDMDKIQMLTVQSNAGEDNDVWVPQHYLEDCPMLVRQFEDELAKTVPVENNFLTHQKRLNKQLIIQDKKHFINQYTVINEV</sequence>
<dbReference type="InParanoid" id="F1A243"/>
<reference evidence="2" key="1">
    <citation type="journal article" date="2011" name="Genome Biol.">
        <title>Comparative genomics of the social amoebae Dictyostelium discoideum and Dictyostelium purpureum.</title>
        <authorList>
            <consortium name="US DOE Joint Genome Institute (JGI-PGF)"/>
            <person name="Sucgang R."/>
            <person name="Kuo A."/>
            <person name="Tian X."/>
            <person name="Salerno W."/>
            <person name="Parikh A."/>
            <person name="Feasley C.L."/>
            <person name="Dalin E."/>
            <person name="Tu H."/>
            <person name="Huang E."/>
            <person name="Barry K."/>
            <person name="Lindquist E."/>
            <person name="Shapiro H."/>
            <person name="Bruce D."/>
            <person name="Schmutz J."/>
            <person name="Salamov A."/>
            <person name="Fey P."/>
            <person name="Gaudet P."/>
            <person name="Anjard C."/>
            <person name="Babu M.M."/>
            <person name="Basu S."/>
            <person name="Bushmanova Y."/>
            <person name="van der Wel H."/>
            <person name="Katoh-Kurasawa M."/>
            <person name="Dinh C."/>
            <person name="Coutinho P.M."/>
            <person name="Saito T."/>
            <person name="Elias M."/>
            <person name="Schaap P."/>
            <person name="Kay R.R."/>
            <person name="Henrissat B."/>
            <person name="Eichinger L."/>
            <person name="Rivero F."/>
            <person name="Putnam N.H."/>
            <person name="West C.M."/>
            <person name="Loomis W.F."/>
            <person name="Chisholm R.L."/>
            <person name="Shaulsky G."/>
            <person name="Strassmann J.E."/>
            <person name="Queller D.C."/>
            <person name="Kuspa A."/>
            <person name="Grigoriev I.V."/>
        </authorList>
    </citation>
    <scope>NUCLEOTIDE SEQUENCE [LARGE SCALE GENOMIC DNA]</scope>
    <source>
        <strain evidence="2">QSDP1</strain>
    </source>
</reference>
<name>F1A243_DICPU</name>
<evidence type="ECO:0000313" key="2">
    <source>
        <dbReference type="Proteomes" id="UP000001064"/>
    </source>
</evidence>
<dbReference type="GeneID" id="10505052"/>
<dbReference type="Proteomes" id="UP000001064">
    <property type="component" value="Unassembled WGS sequence"/>
</dbReference>
<organism evidence="1 2">
    <name type="scientific">Dictyostelium purpureum</name>
    <name type="common">Slime mold</name>
    <dbReference type="NCBI Taxonomy" id="5786"/>
    <lineage>
        <taxon>Eukaryota</taxon>
        <taxon>Amoebozoa</taxon>
        <taxon>Evosea</taxon>
        <taxon>Eumycetozoa</taxon>
        <taxon>Dictyostelia</taxon>
        <taxon>Dictyosteliales</taxon>
        <taxon>Dictyosteliaceae</taxon>
        <taxon>Dictyostelium</taxon>
    </lineage>
</organism>
<accession>F1A243</accession>
<dbReference type="KEGG" id="dpp:DICPUDRAFT_158638"/>
<keyword evidence="2" id="KW-1185">Reference proteome</keyword>
<evidence type="ECO:0000313" key="1">
    <source>
        <dbReference type="EMBL" id="EGC29738.1"/>
    </source>
</evidence>
<proteinExistence type="predicted"/>
<dbReference type="OrthoDB" id="2273864at2759"/>
<protein>
    <submittedName>
        <fullName evidence="1">Uncharacterized protein</fullName>
    </submittedName>
</protein>
<gene>
    <name evidence="1" type="ORF">DICPUDRAFT_158638</name>
</gene>
<dbReference type="EMBL" id="GL871396">
    <property type="protein sequence ID" value="EGC29738.1"/>
    <property type="molecule type" value="Genomic_DNA"/>
</dbReference>
<dbReference type="RefSeq" id="XP_003293731.1">
    <property type="nucleotide sequence ID" value="XM_003293683.1"/>
</dbReference>
<dbReference type="VEuPathDB" id="AmoebaDB:DICPUDRAFT_158638"/>